<dbReference type="SMART" id="SM00346">
    <property type="entry name" value="HTH_ICLR"/>
    <property type="match status" value="1"/>
</dbReference>
<gene>
    <name evidence="7" type="ORF">NQV15_13670</name>
</gene>
<feature type="region of interest" description="Disordered" evidence="4">
    <location>
        <begin position="1"/>
        <end position="22"/>
    </location>
</feature>
<name>A0ABY5M827_9ACTN</name>
<evidence type="ECO:0000313" key="8">
    <source>
        <dbReference type="Proteomes" id="UP001316184"/>
    </source>
</evidence>
<accession>A0ABY5M827</accession>
<reference evidence="7 8" key="1">
    <citation type="submission" date="2022-08" db="EMBL/GenBank/DDBJ databases">
        <title>novel species in genus Aeromicrobium.</title>
        <authorList>
            <person name="Ye L."/>
        </authorList>
    </citation>
    <scope>NUCLEOTIDE SEQUENCE [LARGE SCALE GENOMIC DNA]</scope>
    <source>
        <strain evidence="8">zg-Y1379</strain>
    </source>
</reference>
<organism evidence="7 8">
    <name type="scientific">Aeromicrobium wangtongii</name>
    <dbReference type="NCBI Taxonomy" id="2969247"/>
    <lineage>
        <taxon>Bacteria</taxon>
        <taxon>Bacillati</taxon>
        <taxon>Actinomycetota</taxon>
        <taxon>Actinomycetes</taxon>
        <taxon>Propionibacteriales</taxon>
        <taxon>Nocardioidaceae</taxon>
        <taxon>Aeromicrobium</taxon>
    </lineage>
</organism>
<keyword evidence="2" id="KW-0238">DNA-binding</keyword>
<dbReference type="PROSITE" id="PS51077">
    <property type="entry name" value="HTH_ICLR"/>
    <property type="match status" value="1"/>
</dbReference>
<evidence type="ECO:0000259" key="6">
    <source>
        <dbReference type="PROSITE" id="PS51078"/>
    </source>
</evidence>
<dbReference type="RefSeq" id="WP_232401622.1">
    <property type="nucleotide sequence ID" value="NZ_CP102173.1"/>
</dbReference>
<dbReference type="Gene3D" id="1.10.10.10">
    <property type="entry name" value="Winged helix-like DNA-binding domain superfamily/Winged helix DNA-binding domain"/>
    <property type="match status" value="1"/>
</dbReference>
<dbReference type="PROSITE" id="PS51078">
    <property type="entry name" value="ICLR_ED"/>
    <property type="match status" value="1"/>
</dbReference>
<dbReference type="SUPFAM" id="SSF46785">
    <property type="entry name" value="Winged helix' DNA-binding domain"/>
    <property type="match status" value="1"/>
</dbReference>
<dbReference type="InterPro" id="IPR005471">
    <property type="entry name" value="Tscrpt_reg_IclR_N"/>
</dbReference>
<proteinExistence type="predicted"/>
<dbReference type="InterPro" id="IPR029016">
    <property type="entry name" value="GAF-like_dom_sf"/>
</dbReference>
<keyword evidence="8" id="KW-1185">Reference proteome</keyword>
<sequence length="285" mass="31025">MSDQVAVSGSTSSGGKSRDSGQVRAVARATRIVTALAEHPFPLGIVELAQFVQLSPASVHRILVTLVQVGWVEQNTRTAKYRLGMQAVGVGMVGLVSNPVLHDARMFLSRLAQWSGHDAVLSTLVGFKTVQLTRVAGSATEFIEFEPGHPQPAHAMADGKLLMSYMPVEQRRWLYEAEPLRMFTPNTITDPEAIEREFVAIQERGYAVDNYERFAVGRGIAAPVMDTEGRPIAAMLCLGKIDPAQDEEIVQQMLALTREMSERLKGAGDLPASALDLAEPDEEAL</sequence>
<evidence type="ECO:0000256" key="2">
    <source>
        <dbReference type="ARBA" id="ARBA00023125"/>
    </source>
</evidence>
<feature type="compositionally biased region" description="Polar residues" evidence="4">
    <location>
        <begin position="1"/>
        <end position="15"/>
    </location>
</feature>
<dbReference type="Gene3D" id="3.30.450.40">
    <property type="match status" value="1"/>
</dbReference>
<evidence type="ECO:0000313" key="7">
    <source>
        <dbReference type="EMBL" id="UUP12897.1"/>
    </source>
</evidence>
<dbReference type="InterPro" id="IPR036390">
    <property type="entry name" value="WH_DNA-bd_sf"/>
</dbReference>
<evidence type="ECO:0000256" key="4">
    <source>
        <dbReference type="SAM" id="MobiDB-lite"/>
    </source>
</evidence>
<feature type="domain" description="HTH iclR-type" evidence="5">
    <location>
        <begin position="23"/>
        <end position="85"/>
    </location>
</feature>
<dbReference type="SUPFAM" id="SSF55781">
    <property type="entry name" value="GAF domain-like"/>
    <property type="match status" value="1"/>
</dbReference>
<evidence type="ECO:0000256" key="1">
    <source>
        <dbReference type="ARBA" id="ARBA00023015"/>
    </source>
</evidence>
<dbReference type="PANTHER" id="PTHR30136:SF35">
    <property type="entry name" value="HTH-TYPE TRANSCRIPTIONAL REGULATOR RV1719"/>
    <property type="match status" value="1"/>
</dbReference>
<dbReference type="InterPro" id="IPR050707">
    <property type="entry name" value="HTH_MetabolicPath_Reg"/>
</dbReference>
<dbReference type="Pfam" id="PF09339">
    <property type="entry name" value="HTH_IclR"/>
    <property type="match status" value="1"/>
</dbReference>
<dbReference type="InterPro" id="IPR014757">
    <property type="entry name" value="Tscrpt_reg_IclR_C"/>
</dbReference>
<feature type="domain" description="IclR-ED" evidence="6">
    <location>
        <begin position="86"/>
        <end position="270"/>
    </location>
</feature>
<protein>
    <submittedName>
        <fullName evidence="7">IclR family transcriptional regulator</fullName>
    </submittedName>
</protein>
<dbReference type="EMBL" id="CP102173">
    <property type="protein sequence ID" value="UUP12897.1"/>
    <property type="molecule type" value="Genomic_DNA"/>
</dbReference>
<keyword evidence="1" id="KW-0805">Transcription regulation</keyword>
<evidence type="ECO:0000259" key="5">
    <source>
        <dbReference type="PROSITE" id="PS51077"/>
    </source>
</evidence>
<dbReference type="PANTHER" id="PTHR30136">
    <property type="entry name" value="HELIX-TURN-HELIX TRANSCRIPTIONAL REGULATOR, ICLR FAMILY"/>
    <property type="match status" value="1"/>
</dbReference>
<dbReference type="Proteomes" id="UP001316184">
    <property type="component" value="Chromosome"/>
</dbReference>
<keyword evidence="3" id="KW-0804">Transcription</keyword>
<dbReference type="InterPro" id="IPR036388">
    <property type="entry name" value="WH-like_DNA-bd_sf"/>
</dbReference>
<dbReference type="Pfam" id="PF01614">
    <property type="entry name" value="IclR_C"/>
    <property type="match status" value="1"/>
</dbReference>
<evidence type="ECO:0000256" key="3">
    <source>
        <dbReference type="ARBA" id="ARBA00023163"/>
    </source>
</evidence>